<dbReference type="InterPro" id="IPR001757">
    <property type="entry name" value="P_typ_ATPase"/>
</dbReference>
<keyword evidence="11 12" id="KW-0472">Membrane</keyword>
<evidence type="ECO:0000256" key="5">
    <source>
        <dbReference type="ARBA" id="ARBA00022723"/>
    </source>
</evidence>
<feature type="transmembrane region" description="Helical" evidence="12">
    <location>
        <begin position="840"/>
        <end position="859"/>
    </location>
</feature>
<evidence type="ECO:0000256" key="7">
    <source>
        <dbReference type="ARBA" id="ARBA00022840"/>
    </source>
</evidence>
<comment type="caution">
    <text evidence="15">The sequence shown here is derived from an EMBL/GenBank/DDBJ whole genome shotgun (WGS) entry which is preliminary data.</text>
</comment>
<dbReference type="InterPro" id="IPR036412">
    <property type="entry name" value="HAD-like_sf"/>
</dbReference>
<dbReference type="InterPro" id="IPR018303">
    <property type="entry name" value="ATPase_P-typ_P_site"/>
</dbReference>
<dbReference type="SUPFAM" id="SSF56784">
    <property type="entry name" value="HAD-like"/>
    <property type="match status" value="1"/>
</dbReference>
<dbReference type="GO" id="GO:0005886">
    <property type="term" value="C:plasma membrane"/>
    <property type="evidence" value="ECO:0007669"/>
    <property type="project" value="UniProtKB-SubCell"/>
</dbReference>
<dbReference type="EC" id="7.1.2.1" evidence="12"/>
<dbReference type="PROSITE" id="PS00154">
    <property type="entry name" value="ATPASE_E1_E2"/>
    <property type="match status" value="1"/>
</dbReference>
<keyword evidence="6 12" id="KW-0547">Nucleotide-binding</keyword>
<evidence type="ECO:0000256" key="9">
    <source>
        <dbReference type="ARBA" id="ARBA00022967"/>
    </source>
</evidence>
<dbReference type="GO" id="GO:0120029">
    <property type="term" value="P:proton export across plasma membrane"/>
    <property type="evidence" value="ECO:0007669"/>
    <property type="project" value="UniProtKB-UniRule"/>
</dbReference>
<feature type="transmembrane region" description="Helical" evidence="12">
    <location>
        <begin position="679"/>
        <end position="698"/>
    </location>
</feature>
<feature type="transmembrane region" description="Helical" evidence="12">
    <location>
        <begin position="742"/>
        <end position="761"/>
    </location>
</feature>
<evidence type="ECO:0000256" key="12">
    <source>
        <dbReference type="RuleBase" id="RU362083"/>
    </source>
</evidence>
<keyword evidence="7 12" id="KW-0067">ATP-binding</keyword>
<keyword evidence="16" id="KW-1185">Reference proteome</keyword>
<dbReference type="InterPro" id="IPR023298">
    <property type="entry name" value="ATPase_P-typ_TM_dom_sf"/>
</dbReference>
<feature type="transmembrane region" description="Helical" evidence="12">
    <location>
        <begin position="87"/>
        <end position="106"/>
    </location>
</feature>
<sequence>MNTTFTKNDNVTEMSNSFDHVDLSEMPASSIDEENQSSVLSSKLIGMDGSNPVGLTDEEAQESLAKHGFNEVVINEQPIILQILSRYLGIVPLFITTTAVLSAAIWSDCTQDPNFDDCECNNLNDWASFVLLFIELNLVVYADFMGSKSSGDAMKQLQAASASKVGVRRNNEWVQLPTRELVPGDLVAVTIGMTIPADGIVVHDGEPLKLDYSSLTGEPLPEKKGKGASVLSGAVVLVGEGEMIVTKTGATSSLGTTQALIADAKAEKEKGGELANLLSKVAMFLCVYGLLAALIIGVYTGVNFDGSSLAESFKLAFVVLSAILPVTMPLVLTTTLAVGSQELAKDDALVQRFSAIPEMAGMDILCSDKTGTLTLGEMTVIKEECVVFQKDKYTVDDMMELALVCSRIEHSDAIDKAVTKFFEDPATVLADYELSKFVPFDPATKKVTAVATKKSTGQELCVVKGAPPVLMSFSGVDKGTYKKAKKALDEKSARGFKTLGVCIQLEEDSWELVGFLSILDPPRSDTAHTVSKCSELGVEVKMITGDQKLIAIEVARQLGLPNGLFFDKEVFHPNSLAANRAGGFANLCEKAGGFASVSPEHKHRVVTSLQQKGHVVGMTGDGVNDAPALSIADVGIAVAGATDAARGASDIVLQQEGLSTIVNALYGSRTIFKRIETYLTYRMCSSFVFGFVFVLIYCASSYSFPTWTLILISILNDFAVSSSSKDNVMIQRTPQRLNIWKVGAVAASMAIVSSLQTWGFMHSIVDYDGSEPHFWGIRPLDDISENKNFTGCEAAAFNFLVLIITLQFDLIAARSPKPFFLFSTEKVDGHFVGIPPPSKFVIAALSFSLGIATLIAVYWEDNWVIGSGYGMSGIGWRNAGLVWAWALLWFVITDLVKSFVVALFEKIEKDSSHGKPWGAFFQNTLTQEWDQDRAGEKKKLAIESLRGHLAEYDASAKSSRAGSDLFSIAVASSLQLQDQTALEEEEEAMVPLTHQDELLAVQTLQDDEALLRIISNMAHTINALQQQVDELSAAKEKGAGTQVEV</sequence>
<keyword evidence="3" id="KW-0597">Phosphoprotein</keyword>
<keyword evidence="12" id="KW-0813">Transport</keyword>
<feature type="domain" description="P-type ATPase A" evidence="13">
    <location>
        <begin position="162"/>
        <end position="261"/>
    </location>
</feature>
<dbReference type="GO" id="GO:0046872">
    <property type="term" value="F:metal ion binding"/>
    <property type="evidence" value="ECO:0007669"/>
    <property type="project" value="UniProtKB-KW"/>
</dbReference>
<comment type="similarity">
    <text evidence="2 12">Belongs to the cation transport ATPase (P-type) (TC 3.A.3) family. Type IIIA subfamily.</text>
</comment>
<dbReference type="Gene3D" id="1.20.1110.10">
    <property type="entry name" value="Calcium-transporting ATPase, transmembrane domain"/>
    <property type="match status" value="1"/>
</dbReference>
<dbReference type="InterPro" id="IPR008250">
    <property type="entry name" value="ATPase_P-typ_transduc_dom_A_sf"/>
</dbReference>
<dbReference type="InterPro" id="IPR059000">
    <property type="entry name" value="ATPase_P-type_domA"/>
</dbReference>
<dbReference type="InterPro" id="IPR023299">
    <property type="entry name" value="ATPase_P-typ_cyto_dom_N"/>
</dbReference>
<dbReference type="NCBIfam" id="TIGR01647">
    <property type="entry name" value="ATPase-IIIA_H"/>
    <property type="match status" value="1"/>
</dbReference>
<feature type="transmembrane region" description="Helical" evidence="12">
    <location>
        <begin position="314"/>
        <end position="338"/>
    </location>
</feature>
<dbReference type="SFLD" id="SFLDS00003">
    <property type="entry name" value="Haloacid_Dehalogenase"/>
    <property type="match status" value="1"/>
</dbReference>
<keyword evidence="5" id="KW-0479">Metal-binding</keyword>
<dbReference type="PRINTS" id="PR00119">
    <property type="entry name" value="CATATPASE"/>
</dbReference>
<dbReference type="GO" id="GO:0005524">
    <property type="term" value="F:ATP binding"/>
    <property type="evidence" value="ECO:0007669"/>
    <property type="project" value="UniProtKB-UniRule"/>
</dbReference>
<keyword evidence="4 12" id="KW-0812">Transmembrane</keyword>
<feature type="transmembrane region" description="Helical" evidence="12">
    <location>
        <begin position="879"/>
        <end position="904"/>
    </location>
</feature>
<evidence type="ECO:0000256" key="3">
    <source>
        <dbReference type="ARBA" id="ARBA00022553"/>
    </source>
</evidence>
<dbReference type="EMBL" id="CAICTM010000117">
    <property type="protein sequence ID" value="CAB9501796.1"/>
    <property type="molecule type" value="Genomic_DNA"/>
</dbReference>
<proteinExistence type="inferred from homology"/>
<comment type="catalytic activity">
    <reaction evidence="12">
        <text>ATP + H2O + H(+)(in) = ADP + phosphate + 2 H(+)(out)</text>
        <dbReference type="Rhea" id="RHEA:20852"/>
        <dbReference type="ChEBI" id="CHEBI:15377"/>
        <dbReference type="ChEBI" id="CHEBI:15378"/>
        <dbReference type="ChEBI" id="CHEBI:30616"/>
        <dbReference type="ChEBI" id="CHEBI:43474"/>
        <dbReference type="ChEBI" id="CHEBI:456216"/>
        <dbReference type="EC" id="7.1.2.1"/>
    </reaction>
</comment>
<feature type="domain" description="Cation-transporting P-type ATPase N-terminal" evidence="14">
    <location>
        <begin position="51"/>
        <end position="102"/>
    </location>
</feature>
<dbReference type="FunFam" id="3.40.50.1000:FF:000211">
    <property type="entry name" value="Plasma membrane ATPase"/>
    <property type="match status" value="1"/>
</dbReference>
<comment type="subcellular location">
    <subcellularLocation>
        <location evidence="12">Cell membrane</location>
        <topology evidence="12">Multi-pass membrane protein</topology>
    </subcellularLocation>
    <subcellularLocation>
        <location evidence="1">Membrane</location>
        <topology evidence="1">Multi-pass membrane protein</topology>
    </subcellularLocation>
</comment>
<dbReference type="Gene3D" id="2.70.150.10">
    <property type="entry name" value="Calcium-transporting ATPase, cytoplasmic transduction domain A"/>
    <property type="match status" value="1"/>
</dbReference>
<feature type="transmembrane region" description="Helical" evidence="12">
    <location>
        <begin position="704"/>
        <end position="721"/>
    </location>
</feature>
<reference evidence="15" key="1">
    <citation type="submission" date="2020-06" db="EMBL/GenBank/DDBJ databases">
        <authorList>
            <consortium name="Plant Systems Biology data submission"/>
        </authorList>
    </citation>
    <scope>NUCLEOTIDE SEQUENCE</scope>
    <source>
        <strain evidence="15">D6</strain>
    </source>
</reference>
<accession>A0A9N8DJJ0</accession>
<evidence type="ECO:0000313" key="16">
    <source>
        <dbReference type="Proteomes" id="UP001153069"/>
    </source>
</evidence>
<dbReference type="Pfam" id="PF00122">
    <property type="entry name" value="E1-E2_ATPase"/>
    <property type="match status" value="1"/>
</dbReference>
<evidence type="ECO:0000256" key="10">
    <source>
        <dbReference type="ARBA" id="ARBA00022989"/>
    </source>
</evidence>
<dbReference type="InterPro" id="IPR023214">
    <property type="entry name" value="HAD_sf"/>
</dbReference>
<dbReference type="SFLD" id="SFLDG00002">
    <property type="entry name" value="C1.7:_P-type_atpase_like"/>
    <property type="match status" value="1"/>
</dbReference>
<keyword evidence="10 12" id="KW-1133">Transmembrane helix</keyword>
<keyword evidence="12" id="KW-0375">Hydrogen ion transport</keyword>
<dbReference type="SUPFAM" id="SSF81665">
    <property type="entry name" value="Calcium ATPase, transmembrane domain M"/>
    <property type="match status" value="1"/>
</dbReference>
<dbReference type="PRINTS" id="PR00120">
    <property type="entry name" value="HATPASE"/>
</dbReference>
<evidence type="ECO:0000256" key="2">
    <source>
        <dbReference type="ARBA" id="ARBA00008804"/>
    </source>
</evidence>
<dbReference type="InterPro" id="IPR006534">
    <property type="entry name" value="P-type_ATPase_IIIA"/>
</dbReference>
<evidence type="ECO:0000256" key="1">
    <source>
        <dbReference type="ARBA" id="ARBA00004141"/>
    </source>
</evidence>
<keyword evidence="8 12" id="KW-0460">Magnesium</keyword>
<dbReference type="Proteomes" id="UP001153069">
    <property type="component" value="Unassembled WGS sequence"/>
</dbReference>
<organism evidence="15 16">
    <name type="scientific">Seminavis robusta</name>
    <dbReference type="NCBI Taxonomy" id="568900"/>
    <lineage>
        <taxon>Eukaryota</taxon>
        <taxon>Sar</taxon>
        <taxon>Stramenopiles</taxon>
        <taxon>Ochrophyta</taxon>
        <taxon>Bacillariophyta</taxon>
        <taxon>Bacillariophyceae</taxon>
        <taxon>Bacillariophycidae</taxon>
        <taxon>Naviculales</taxon>
        <taxon>Naviculaceae</taxon>
        <taxon>Seminavis</taxon>
    </lineage>
</organism>
<evidence type="ECO:0000313" key="15">
    <source>
        <dbReference type="EMBL" id="CAB9501796.1"/>
    </source>
</evidence>
<evidence type="ECO:0000256" key="6">
    <source>
        <dbReference type="ARBA" id="ARBA00022741"/>
    </source>
</evidence>
<keyword evidence="9 12" id="KW-1278">Translocase</keyword>
<dbReference type="OrthoDB" id="116380at2759"/>
<dbReference type="Gene3D" id="3.40.50.1000">
    <property type="entry name" value="HAD superfamily/HAD-like"/>
    <property type="match status" value="1"/>
</dbReference>
<dbReference type="NCBIfam" id="TIGR01494">
    <property type="entry name" value="ATPase_P-type"/>
    <property type="match status" value="2"/>
</dbReference>
<dbReference type="InterPro" id="IPR044492">
    <property type="entry name" value="P_typ_ATPase_HD_dom"/>
</dbReference>
<keyword evidence="12" id="KW-0406">Ion transport</keyword>
<dbReference type="AlphaFoldDB" id="A0A9N8DJJ0"/>
<feature type="transmembrane region" description="Helical" evidence="12">
    <location>
        <begin position="126"/>
        <end position="146"/>
    </location>
</feature>
<evidence type="ECO:0000256" key="8">
    <source>
        <dbReference type="ARBA" id="ARBA00022842"/>
    </source>
</evidence>
<dbReference type="Pfam" id="PF00690">
    <property type="entry name" value="Cation_ATPase_N"/>
    <property type="match status" value="1"/>
</dbReference>
<name>A0A9N8DJJ0_9STRA</name>
<dbReference type="Pfam" id="PF00702">
    <property type="entry name" value="Hydrolase"/>
    <property type="match status" value="1"/>
</dbReference>
<dbReference type="GO" id="GO:0008553">
    <property type="term" value="F:P-type proton-exporting transporter activity"/>
    <property type="evidence" value="ECO:0007669"/>
    <property type="project" value="UniProtKB-UniRule"/>
</dbReference>
<dbReference type="GO" id="GO:0016887">
    <property type="term" value="F:ATP hydrolysis activity"/>
    <property type="evidence" value="ECO:0007669"/>
    <property type="project" value="InterPro"/>
</dbReference>
<evidence type="ECO:0000259" key="14">
    <source>
        <dbReference type="Pfam" id="PF00690"/>
    </source>
</evidence>
<dbReference type="PANTHER" id="PTHR42861">
    <property type="entry name" value="CALCIUM-TRANSPORTING ATPASE"/>
    <property type="match status" value="1"/>
</dbReference>
<evidence type="ECO:0000259" key="13">
    <source>
        <dbReference type="Pfam" id="PF00122"/>
    </source>
</evidence>
<evidence type="ECO:0000256" key="11">
    <source>
        <dbReference type="ARBA" id="ARBA00023136"/>
    </source>
</evidence>
<protein>
    <recommendedName>
        <fullName evidence="12">Plasma membrane ATPase</fullName>
        <ecNumber evidence="12">7.1.2.1</ecNumber>
    </recommendedName>
</protein>
<evidence type="ECO:0000256" key="4">
    <source>
        <dbReference type="ARBA" id="ARBA00022692"/>
    </source>
</evidence>
<gene>
    <name evidence="15" type="ORF">SEMRO_118_G057880.1</name>
</gene>
<dbReference type="Gene3D" id="3.40.1110.10">
    <property type="entry name" value="Calcium-transporting ATPase, cytoplasmic domain N"/>
    <property type="match status" value="1"/>
</dbReference>
<dbReference type="InterPro" id="IPR004014">
    <property type="entry name" value="ATPase_P-typ_cation-transptr_N"/>
</dbReference>
<dbReference type="SUPFAM" id="SSF81653">
    <property type="entry name" value="Calcium ATPase, transduction domain A"/>
    <property type="match status" value="1"/>
</dbReference>
<dbReference type="SUPFAM" id="SSF81660">
    <property type="entry name" value="Metal cation-transporting ATPase, ATP-binding domain N"/>
    <property type="match status" value="1"/>
</dbReference>
<feature type="transmembrane region" description="Helical" evidence="12">
    <location>
        <begin position="281"/>
        <end position="302"/>
    </location>
</feature>
<dbReference type="SFLD" id="SFLDF00027">
    <property type="entry name" value="p-type_atpase"/>
    <property type="match status" value="1"/>
</dbReference>